<evidence type="ECO:0000313" key="10">
    <source>
        <dbReference type="Proteomes" id="UP000256679"/>
    </source>
</evidence>
<dbReference type="Gene3D" id="2.150.10.10">
    <property type="entry name" value="Serralysin-like metalloprotease, C-terminal"/>
    <property type="match status" value="6"/>
</dbReference>
<evidence type="ECO:0000256" key="6">
    <source>
        <dbReference type="ARBA" id="ARBA00023026"/>
    </source>
</evidence>
<dbReference type="PROSITE" id="PS00330">
    <property type="entry name" value="HEMOLYSIN_CALCIUM"/>
    <property type="match status" value="5"/>
</dbReference>
<keyword evidence="10" id="KW-1185">Reference proteome</keyword>
<protein>
    <recommendedName>
        <fullName evidence="11">Hemolysin-type calcium-binding repeat-containing protein</fullName>
    </recommendedName>
</protein>
<dbReference type="GO" id="GO:0005576">
    <property type="term" value="C:extracellular region"/>
    <property type="evidence" value="ECO:0007669"/>
    <property type="project" value="UniProtKB-SubCell"/>
</dbReference>
<dbReference type="EMBL" id="QFCQ01000006">
    <property type="protein sequence ID" value="RDW14553.1"/>
    <property type="molecule type" value="Genomic_DNA"/>
</dbReference>
<keyword evidence="7" id="KW-0472">Membrane</keyword>
<dbReference type="InterPro" id="IPR003995">
    <property type="entry name" value="RTX_toxin_determinant-A"/>
</dbReference>
<dbReference type="AlphaFoldDB" id="A0A3D8PES3"/>
<keyword evidence="3" id="KW-0964">Secreted</keyword>
<proteinExistence type="predicted"/>
<reference evidence="9 10" key="1">
    <citation type="submission" date="2018-05" db="EMBL/GenBank/DDBJ databases">
        <title>Whole genome sequencing of Paracoccus thiocyanatus SST.</title>
        <authorList>
            <person name="Ghosh W."/>
            <person name="Rameez M.J."/>
            <person name="Roy C."/>
        </authorList>
    </citation>
    <scope>NUCLEOTIDE SEQUENCE [LARGE SCALE GENOMIC DNA]</scope>
    <source>
        <strain evidence="9 10">SST</strain>
    </source>
</reference>
<keyword evidence="5" id="KW-0677">Repeat</keyword>
<dbReference type="PRINTS" id="PR01488">
    <property type="entry name" value="RTXTOXINA"/>
</dbReference>
<dbReference type="Pfam" id="PF00353">
    <property type="entry name" value="HemolysinCabind"/>
    <property type="match status" value="9"/>
</dbReference>
<dbReference type="InterPro" id="IPR018511">
    <property type="entry name" value="Hemolysin-typ_Ca-bd_CS"/>
</dbReference>
<dbReference type="InterPro" id="IPR050557">
    <property type="entry name" value="RTX_toxin/Mannuronan_C5-epim"/>
</dbReference>
<comment type="caution">
    <text evidence="9">The sequence shown here is derived from an EMBL/GenBank/DDBJ whole genome shotgun (WGS) entry which is preliminary data.</text>
</comment>
<gene>
    <name evidence="9" type="ORF">DIE28_02100</name>
</gene>
<comment type="subcellular location">
    <subcellularLocation>
        <location evidence="1">Membrane</location>
    </subcellularLocation>
    <subcellularLocation>
        <location evidence="2">Secreted</location>
    </subcellularLocation>
</comment>
<evidence type="ECO:0000256" key="4">
    <source>
        <dbReference type="ARBA" id="ARBA00022656"/>
    </source>
</evidence>
<dbReference type="PRINTS" id="PR00313">
    <property type="entry name" value="CABNDNGRPT"/>
</dbReference>
<dbReference type="PANTHER" id="PTHR38340:SF1">
    <property type="entry name" value="S-LAYER PROTEIN"/>
    <property type="match status" value="1"/>
</dbReference>
<evidence type="ECO:0000256" key="1">
    <source>
        <dbReference type="ARBA" id="ARBA00004370"/>
    </source>
</evidence>
<dbReference type="InterPro" id="IPR001343">
    <property type="entry name" value="Hemolysn_Ca-bd"/>
</dbReference>
<evidence type="ECO:0000256" key="7">
    <source>
        <dbReference type="ARBA" id="ARBA00023136"/>
    </source>
</evidence>
<dbReference type="Proteomes" id="UP000256679">
    <property type="component" value="Unassembled WGS sequence"/>
</dbReference>
<dbReference type="SUPFAM" id="SSF51120">
    <property type="entry name" value="beta-Roll"/>
    <property type="match status" value="4"/>
</dbReference>
<keyword evidence="6" id="KW-0843">Virulence</keyword>
<feature type="region of interest" description="Disordered" evidence="8">
    <location>
        <begin position="364"/>
        <end position="384"/>
    </location>
</feature>
<dbReference type="PANTHER" id="PTHR38340">
    <property type="entry name" value="S-LAYER PROTEIN"/>
    <property type="match status" value="1"/>
</dbReference>
<evidence type="ECO:0000256" key="2">
    <source>
        <dbReference type="ARBA" id="ARBA00004613"/>
    </source>
</evidence>
<dbReference type="RefSeq" id="WP_115754473.1">
    <property type="nucleotide sequence ID" value="NZ_QFCQ01000006.1"/>
</dbReference>
<dbReference type="GO" id="GO:0016020">
    <property type="term" value="C:membrane"/>
    <property type="evidence" value="ECO:0007669"/>
    <property type="project" value="UniProtKB-SubCell"/>
</dbReference>
<sequence>MARIDGTNNSETLVGTFLSDDIYGFGGNDILRGAFGADWLYGENGNDQLFGGFQDDRLYGGNGADTLNGDDGDDYFDGGAGADLMRGGSGNDIFDQTSLTEAPGDRIFGGAGIDLLRLDFSVVAGAVNFAIQDPTVTVTMRFGSAPAFTFREIEAFEIEGSDYADRLAGWLNDDTLSGGLGADTLLGGMGMDNLSGDDGNDLLRGGVDDDDLYGGAGNDTLLGEVGRDGIEGGSGNDTVNGGQGDDDLEGGTGRDLLIGGDGNDDLSSDTYYTDAGYERDVLHGNKGNDALWIGINDHADGGLGLDRIHVDFRQASADQVWAFSPAAKQFANGTRVVNAEVLDYDGGSGRDLITGWNHADQLNGNGGNDQLAGGRGHDTLDGGRGNDLLRGGDGNDLLYHESGQDTLRGEGGNDRLFIGFDENVNQPYRVVVDGGMGVDVVSFSSYELGAVVDLADQSRNTGLAHGKTLHNVELLEGTVLDDLFLGGGGNDTFRGGVGSDVLNGRMGNDVLMGGEDSDVLSGGLGRDVFDFTDYSAYEWQGDVITDFQRGQDVMRLDRSDFGAGLRLVNAADPVVAGAAAALIFETDSKRLWYDADGAGGGDSPRLIATLNGVGQLDLSDFVFV</sequence>
<organism evidence="9 10">
    <name type="scientific">Paracoccus thiocyanatus</name>
    <dbReference type="NCBI Taxonomy" id="34006"/>
    <lineage>
        <taxon>Bacteria</taxon>
        <taxon>Pseudomonadati</taxon>
        <taxon>Pseudomonadota</taxon>
        <taxon>Alphaproteobacteria</taxon>
        <taxon>Rhodobacterales</taxon>
        <taxon>Paracoccaceae</taxon>
        <taxon>Paracoccus</taxon>
    </lineage>
</organism>
<evidence type="ECO:0000313" key="9">
    <source>
        <dbReference type="EMBL" id="RDW14553.1"/>
    </source>
</evidence>
<evidence type="ECO:0008006" key="11">
    <source>
        <dbReference type="Google" id="ProtNLM"/>
    </source>
</evidence>
<name>A0A3D8PES3_9RHOB</name>
<dbReference type="InterPro" id="IPR011049">
    <property type="entry name" value="Serralysin-like_metalloprot_C"/>
</dbReference>
<keyword evidence="4" id="KW-0800">Toxin</keyword>
<evidence type="ECO:0000256" key="5">
    <source>
        <dbReference type="ARBA" id="ARBA00022737"/>
    </source>
</evidence>
<dbReference type="GO" id="GO:0090729">
    <property type="term" value="F:toxin activity"/>
    <property type="evidence" value="ECO:0007669"/>
    <property type="project" value="UniProtKB-KW"/>
</dbReference>
<evidence type="ECO:0000256" key="3">
    <source>
        <dbReference type="ARBA" id="ARBA00022525"/>
    </source>
</evidence>
<accession>A0A3D8PES3</accession>
<dbReference type="GO" id="GO:0005509">
    <property type="term" value="F:calcium ion binding"/>
    <property type="evidence" value="ECO:0007669"/>
    <property type="project" value="InterPro"/>
</dbReference>
<evidence type="ECO:0000256" key="8">
    <source>
        <dbReference type="SAM" id="MobiDB-lite"/>
    </source>
</evidence>
<feature type="region of interest" description="Disordered" evidence="8">
    <location>
        <begin position="224"/>
        <end position="261"/>
    </location>
</feature>